<dbReference type="PANTHER" id="PTHR42856:SF1">
    <property type="entry name" value="ACYL-COENZYME A THIOESTERASE PAAI"/>
    <property type="match status" value="1"/>
</dbReference>
<accession>A0A2D0NEW1</accession>
<evidence type="ECO:0000313" key="5">
    <source>
        <dbReference type="Proteomes" id="UP000223913"/>
    </source>
</evidence>
<dbReference type="Gene3D" id="3.10.129.10">
    <property type="entry name" value="Hotdog Thioesterase"/>
    <property type="match status" value="1"/>
</dbReference>
<feature type="domain" description="Thioesterase" evidence="3">
    <location>
        <begin position="52"/>
        <end position="125"/>
    </location>
</feature>
<sequence length="149" mass="16543">MPEMNNSLARSVYEKMMENDYCSQWMGIEPVEIAEGFCRIKMTVKREMLNGYGILHGGMAFAFADSAFAFASNSYGRVAVSINGSMSYARSAREGEELFAEAKALHVGFKTADFDVRVMNGGGEVYYFFRGTVYRKSTPVLDQEAGSSE</sequence>
<dbReference type="Proteomes" id="UP000223913">
    <property type="component" value="Unassembled WGS sequence"/>
</dbReference>
<organism evidence="4 5">
    <name type="scientific">Flavilitoribacter nigricans (strain ATCC 23147 / DSM 23189 / NBRC 102662 / NCIMB 1420 / SS-2)</name>
    <name type="common">Lewinella nigricans</name>
    <dbReference type="NCBI Taxonomy" id="1122177"/>
    <lineage>
        <taxon>Bacteria</taxon>
        <taxon>Pseudomonadati</taxon>
        <taxon>Bacteroidota</taxon>
        <taxon>Saprospiria</taxon>
        <taxon>Saprospirales</taxon>
        <taxon>Lewinellaceae</taxon>
        <taxon>Flavilitoribacter</taxon>
    </lineage>
</organism>
<reference evidence="4 5" key="1">
    <citation type="submission" date="2017-10" db="EMBL/GenBank/DDBJ databases">
        <title>The draft genome sequence of Lewinella nigricans NBRC 102662.</title>
        <authorList>
            <person name="Wang K."/>
        </authorList>
    </citation>
    <scope>NUCLEOTIDE SEQUENCE [LARGE SCALE GENOMIC DNA]</scope>
    <source>
        <strain evidence="4 5">NBRC 102662</strain>
    </source>
</reference>
<protein>
    <submittedName>
        <fullName evidence="4">Thioesterase</fullName>
    </submittedName>
</protein>
<keyword evidence="2" id="KW-0812">Transmembrane</keyword>
<evidence type="ECO:0000256" key="1">
    <source>
        <dbReference type="ARBA" id="ARBA00022801"/>
    </source>
</evidence>
<keyword evidence="1" id="KW-0378">Hydrolase</keyword>
<evidence type="ECO:0000259" key="3">
    <source>
        <dbReference type="Pfam" id="PF03061"/>
    </source>
</evidence>
<dbReference type="InterPro" id="IPR003736">
    <property type="entry name" value="PAAI_dom"/>
</dbReference>
<dbReference type="CDD" id="cd03443">
    <property type="entry name" value="PaaI_thioesterase"/>
    <property type="match status" value="1"/>
</dbReference>
<evidence type="ECO:0000256" key="2">
    <source>
        <dbReference type="SAM" id="Phobius"/>
    </source>
</evidence>
<name>A0A2D0NEW1_FLAN2</name>
<dbReference type="InterPro" id="IPR029069">
    <property type="entry name" value="HotDog_dom_sf"/>
</dbReference>
<comment type="caution">
    <text evidence="4">The sequence shown here is derived from an EMBL/GenBank/DDBJ whole genome shotgun (WGS) entry which is preliminary data.</text>
</comment>
<dbReference type="OrthoDB" id="32575at2"/>
<dbReference type="AlphaFoldDB" id="A0A2D0NEW1"/>
<dbReference type="Pfam" id="PF03061">
    <property type="entry name" value="4HBT"/>
    <property type="match status" value="1"/>
</dbReference>
<dbReference type="EMBL" id="PDUD01000018">
    <property type="protein sequence ID" value="PHN06323.1"/>
    <property type="molecule type" value="Genomic_DNA"/>
</dbReference>
<keyword evidence="2" id="KW-1133">Transmembrane helix</keyword>
<dbReference type="NCBIfam" id="TIGR00369">
    <property type="entry name" value="unchar_dom_1"/>
    <property type="match status" value="1"/>
</dbReference>
<dbReference type="PANTHER" id="PTHR42856">
    <property type="entry name" value="ACYL-COENZYME A THIOESTERASE PAAI"/>
    <property type="match status" value="1"/>
</dbReference>
<dbReference type="InterPro" id="IPR052723">
    <property type="entry name" value="Acyl-CoA_thioesterase_PaaI"/>
</dbReference>
<dbReference type="InterPro" id="IPR006683">
    <property type="entry name" value="Thioestr_dom"/>
</dbReference>
<gene>
    <name evidence="4" type="ORF">CRP01_12175</name>
</gene>
<dbReference type="GO" id="GO:0016289">
    <property type="term" value="F:acyl-CoA hydrolase activity"/>
    <property type="evidence" value="ECO:0007669"/>
    <property type="project" value="UniProtKB-ARBA"/>
</dbReference>
<proteinExistence type="predicted"/>
<feature type="transmembrane region" description="Helical" evidence="2">
    <location>
        <begin position="49"/>
        <end position="71"/>
    </location>
</feature>
<keyword evidence="2" id="KW-0472">Membrane</keyword>
<evidence type="ECO:0000313" key="4">
    <source>
        <dbReference type="EMBL" id="PHN06323.1"/>
    </source>
</evidence>
<dbReference type="SUPFAM" id="SSF54637">
    <property type="entry name" value="Thioesterase/thiol ester dehydrase-isomerase"/>
    <property type="match status" value="1"/>
</dbReference>
<keyword evidence="5" id="KW-1185">Reference proteome</keyword>